<reference evidence="1" key="1">
    <citation type="submission" date="2021-07" db="EMBL/GenBank/DDBJ databases">
        <title>Draft genome sequence of carbapenem-resistant Aeromonas spp. in Japan.</title>
        <authorList>
            <person name="Maehana S."/>
            <person name="Suzuki M."/>
            <person name="Kitasato H."/>
        </authorList>
    </citation>
    <scope>NUCLEOTIDE SEQUENCE</scope>
    <source>
        <strain evidence="1">KAM348</strain>
    </source>
</reference>
<sequence>MCRRPNTYEYCALYQAAKDEAFSSPGEEYSAAFYYLSRINWLGLMDAQRIAQEASERVLFVRTNERKCEGKLDAANVAHV</sequence>
<proteinExistence type="predicted"/>
<name>A0AAI9PBN8_AERCA</name>
<evidence type="ECO:0000313" key="1">
    <source>
        <dbReference type="EMBL" id="GJA56413.1"/>
    </source>
</evidence>
<organism evidence="1 2">
    <name type="scientific">Aeromonas caviae</name>
    <name type="common">Aeromonas punctata</name>
    <dbReference type="NCBI Taxonomy" id="648"/>
    <lineage>
        <taxon>Bacteria</taxon>
        <taxon>Pseudomonadati</taxon>
        <taxon>Pseudomonadota</taxon>
        <taxon>Gammaproteobacteria</taxon>
        <taxon>Aeromonadales</taxon>
        <taxon>Aeromonadaceae</taxon>
        <taxon>Aeromonas</taxon>
    </lineage>
</organism>
<protein>
    <submittedName>
        <fullName evidence="1">Uncharacterized protein</fullName>
    </submittedName>
</protein>
<gene>
    <name evidence="1" type="ORF">KAM348_38360</name>
</gene>
<dbReference type="Proteomes" id="UP000887009">
    <property type="component" value="Unassembled WGS sequence"/>
</dbReference>
<comment type="caution">
    <text evidence="1">The sequence shown here is derived from an EMBL/GenBank/DDBJ whole genome shotgun (WGS) entry which is preliminary data.</text>
</comment>
<evidence type="ECO:0000313" key="2">
    <source>
        <dbReference type="Proteomes" id="UP000887009"/>
    </source>
</evidence>
<accession>A0AAI9PBN8</accession>
<dbReference type="EMBL" id="BPNL01000068">
    <property type="protein sequence ID" value="GJA56413.1"/>
    <property type="molecule type" value="Genomic_DNA"/>
</dbReference>
<dbReference type="AlphaFoldDB" id="A0AAI9PBN8"/>